<reference evidence="1" key="1">
    <citation type="submission" date="2020-11" db="EMBL/GenBank/DDBJ databases">
        <authorList>
            <consortium name="DOE Joint Genome Institute"/>
            <person name="Ahrendt S."/>
            <person name="Riley R."/>
            <person name="Andreopoulos W."/>
            <person name="Labutti K."/>
            <person name="Pangilinan J."/>
            <person name="Ruiz-Duenas F.J."/>
            <person name="Barrasa J.M."/>
            <person name="Sanchez-Garcia M."/>
            <person name="Camarero S."/>
            <person name="Miyauchi S."/>
            <person name="Serrano A."/>
            <person name="Linde D."/>
            <person name="Babiker R."/>
            <person name="Drula E."/>
            <person name="Ayuso-Fernandez I."/>
            <person name="Pacheco R."/>
            <person name="Padilla G."/>
            <person name="Ferreira P."/>
            <person name="Barriuso J."/>
            <person name="Kellner H."/>
            <person name="Castanera R."/>
            <person name="Alfaro M."/>
            <person name="Ramirez L."/>
            <person name="Pisabarro A.G."/>
            <person name="Kuo A."/>
            <person name="Tritt A."/>
            <person name="Lipzen A."/>
            <person name="He G."/>
            <person name="Yan M."/>
            <person name="Ng V."/>
            <person name="Cullen D."/>
            <person name="Martin F."/>
            <person name="Rosso M.-N."/>
            <person name="Henrissat B."/>
            <person name="Hibbett D."/>
            <person name="Martinez A.T."/>
            <person name="Grigoriev I.V."/>
        </authorList>
    </citation>
    <scope>NUCLEOTIDE SEQUENCE</scope>
    <source>
        <strain evidence="1">CBS 506.95</strain>
    </source>
</reference>
<evidence type="ECO:0000313" key="1">
    <source>
        <dbReference type="EMBL" id="KAF9530468.1"/>
    </source>
</evidence>
<dbReference type="EMBL" id="MU157840">
    <property type="protein sequence ID" value="KAF9530468.1"/>
    <property type="molecule type" value="Genomic_DNA"/>
</dbReference>
<dbReference type="AlphaFoldDB" id="A0A9P6EIU2"/>
<proteinExistence type="predicted"/>
<name>A0A9P6EIU2_9AGAR</name>
<organism evidence="1 2">
    <name type="scientific">Crepidotus variabilis</name>
    <dbReference type="NCBI Taxonomy" id="179855"/>
    <lineage>
        <taxon>Eukaryota</taxon>
        <taxon>Fungi</taxon>
        <taxon>Dikarya</taxon>
        <taxon>Basidiomycota</taxon>
        <taxon>Agaricomycotina</taxon>
        <taxon>Agaricomycetes</taxon>
        <taxon>Agaricomycetidae</taxon>
        <taxon>Agaricales</taxon>
        <taxon>Agaricineae</taxon>
        <taxon>Crepidotaceae</taxon>
        <taxon>Crepidotus</taxon>
    </lineage>
</organism>
<accession>A0A9P6EIU2</accession>
<dbReference type="OrthoDB" id="2893272at2759"/>
<keyword evidence="2" id="KW-1185">Reference proteome</keyword>
<gene>
    <name evidence="1" type="ORF">CPB83DRAFT_763403</name>
</gene>
<sequence>MPHKVPTVKRFRISNDILILILEKLSPSALYQTCKAFERVYALVIEFQHLRYKFKLAVTGMKDGPASYTARPPAMRLQLLTAYERDWPRLKWIDEQKVKTPATSKINVSGTFLCWAANQILELAELPSWRTGKPLSETRHVKFSTSPDAEWVSVDPLQGLVVTSHYMNTANNQATLRLKLRYLWTFERHPNTTAPQYSCQVAQPVVSVSTYICGNRLVSTVEFTGGLTKHLLMDWCTLQATWLEEQDVVLLNPHLLLGVRKVQNKIMLYLYNISNISSVFVEREYELPPIWVNSVLRFARNSIPNTEINTPATLFYSDPSARVLVLTATGSNTIHWMFMSESFFRPTAHADRRSVPWVFWSQFCLIKELPFDLTVGAPQVVGSRVVYLEKDGSKSPSGQDRTRLKIIDFAPYADIQAPSPKAWTHRGQHCPLKVGEYVREFSSNSSTTNGLAIEKISVTEDNMILFLENCGDIKPINILTFGPSPPQKAVRQEAQYH</sequence>
<evidence type="ECO:0008006" key="3">
    <source>
        <dbReference type="Google" id="ProtNLM"/>
    </source>
</evidence>
<evidence type="ECO:0000313" key="2">
    <source>
        <dbReference type="Proteomes" id="UP000807306"/>
    </source>
</evidence>
<dbReference type="Proteomes" id="UP000807306">
    <property type="component" value="Unassembled WGS sequence"/>
</dbReference>
<comment type="caution">
    <text evidence="1">The sequence shown here is derived from an EMBL/GenBank/DDBJ whole genome shotgun (WGS) entry which is preliminary data.</text>
</comment>
<protein>
    <recommendedName>
        <fullName evidence="3">F-box domain-containing protein</fullName>
    </recommendedName>
</protein>